<name>A0AAV4TWD2_CAEEX</name>
<evidence type="ECO:0000256" key="1">
    <source>
        <dbReference type="SAM" id="MobiDB-lite"/>
    </source>
</evidence>
<protein>
    <submittedName>
        <fullName evidence="2">Uncharacterized protein</fullName>
    </submittedName>
</protein>
<reference evidence="2 3" key="1">
    <citation type="submission" date="2021-06" db="EMBL/GenBank/DDBJ databases">
        <title>Caerostris extrusa draft genome.</title>
        <authorList>
            <person name="Kono N."/>
            <person name="Arakawa K."/>
        </authorList>
    </citation>
    <scope>NUCLEOTIDE SEQUENCE [LARGE SCALE GENOMIC DNA]</scope>
</reference>
<dbReference type="Proteomes" id="UP001054945">
    <property type="component" value="Unassembled WGS sequence"/>
</dbReference>
<gene>
    <name evidence="2" type="ORF">CEXT_28221</name>
</gene>
<sequence length="107" mass="12525">MAQQVRKHSESQRRKKFSRARIIKKKKKKRREIICRSLRVPDAKRDRYRGVRDEIKTIEEPERSRPAVDPPRSDGRGLKSGRLFLFASSGAGAWREQVGKNRLAVRN</sequence>
<feature type="region of interest" description="Disordered" evidence="1">
    <location>
        <begin position="51"/>
        <end position="76"/>
    </location>
</feature>
<keyword evidence="3" id="KW-1185">Reference proteome</keyword>
<evidence type="ECO:0000313" key="3">
    <source>
        <dbReference type="Proteomes" id="UP001054945"/>
    </source>
</evidence>
<comment type="caution">
    <text evidence="2">The sequence shown here is derived from an EMBL/GenBank/DDBJ whole genome shotgun (WGS) entry which is preliminary data.</text>
</comment>
<feature type="region of interest" description="Disordered" evidence="1">
    <location>
        <begin position="1"/>
        <end position="30"/>
    </location>
</feature>
<accession>A0AAV4TWD2</accession>
<proteinExistence type="predicted"/>
<dbReference type="AlphaFoldDB" id="A0AAV4TWD2"/>
<organism evidence="2 3">
    <name type="scientific">Caerostris extrusa</name>
    <name type="common">Bark spider</name>
    <name type="synonym">Caerostris bankana</name>
    <dbReference type="NCBI Taxonomy" id="172846"/>
    <lineage>
        <taxon>Eukaryota</taxon>
        <taxon>Metazoa</taxon>
        <taxon>Ecdysozoa</taxon>
        <taxon>Arthropoda</taxon>
        <taxon>Chelicerata</taxon>
        <taxon>Arachnida</taxon>
        <taxon>Araneae</taxon>
        <taxon>Araneomorphae</taxon>
        <taxon>Entelegynae</taxon>
        <taxon>Araneoidea</taxon>
        <taxon>Araneidae</taxon>
        <taxon>Caerostris</taxon>
    </lineage>
</organism>
<feature type="compositionally biased region" description="Basic residues" evidence="1">
    <location>
        <begin position="13"/>
        <end position="30"/>
    </location>
</feature>
<evidence type="ECO:0000313" key="2">
    <source>
        <dbReference type="EMBL" id="GIY49851.1"/>
    </source>
</evidence>
<dbReference type="EMBL" id="BPLR01011903">
    <property type="protein sequence ID" value="GIY49851.1"/>
    <property type="molecule type" value="Genomic_DNA"/>
</dbReference>